<organism evidence="2 3">
    <name type="scientific">Caldanaerobacter subterraneus</name>
    <dbReference type="NCBI Taxonomy" id="911092"/>
    <lineage>
        <taxon>Bacteria</taxon>
        <taxon>Bacillati</taxon>
        <taxon>Bacillota</taxon>
        <taxon>Clostridia</taxon>
        <taxon>Thermoanaerobacterales</taxon>
        <taxon>Thermoanaerobacteraceae</taxon>
        <taxon>Caldanaerobacter</taxon>
    </lineage>
</organism>
<protein>
    <recommendedName>
        <fullName evidence="4">Lipoprotein</fullName>
    </recommendedName>
</protein>
<name>A0A4R2K1N4_9THEO</name>
<dbReference type="Proteomes" id="UP000294886">
    <property type="component" value="Unassembled WGS sequence"/>
</dbReference>
<keyword evidence="1" id="KW-0732">Signal</keyword>
<gene>
    <name evidence="2" type="ORF">EV203_11132</name>
</gene>
<feature type="signal peptide" evidence="1">
    <location>
        <begin position="1"/>
        <end position="27"/>
    </location>
</feature>
<dbReference type="EMBL" id="SLWU01000011">
    <property type="protein sequence ID" value="TCO66254.1"/>
    <property type="molecule type" value="Genomic_DNA"/>
</dbReference>
<evidence type="ECO:0000313" key="3">
    <source>
        <dbReference type="Proteomes" id="UP000294886"/>
    </source>
</evidence>
<reference evidence="2 3" key="1">
    <citation type="submission" date="2019-03" db="EMBL/GenBank/DDBJ databases">
        <title>Genomic Encyclopedia of Type Strains, Phase IV (KMG-IV): sequencing the most valuable type-strain genomes for metagenomic binning, comparative biology and taxonomic classification.</title>
        <authorList>
            <person name="Goeker M."/>
        </authorList>
    </citation>
    <scope>NUCLEOTIDE SEQUENCE [LARGE SCALE GENOMIC DNA]</scope>
    <source>
        <strain evidence="2 3">DSM 13054</strain>
    </source>
</reference>
<comment type="caution">
    <text evidence="2">The sequence shown here is derived from an EMBL/GenBank/DDBJ whole genome shotgun (WGS) entry which is preliminary data.</text>
</comment>
<evidence type="ECO:0008006" key="4">
    <source>
        <dbReference type="Google" id="ProtNLM"/>
    </source>
</evidence>
<evidence type="ECO:0000313" key="2">
    <source>
        <dbReference type="EMBL" id="TCO66254.1"/>
    </source>
</evidence>
<dbReference type="RefSeq" id="WP_132039701.1">
    <property type="nucleotide sequence ID" value="NZ_SLWU01000011.1"/>
</dbReference>
<evidence type="ECO:0000256" key="1">
    <source>
        <dbReference type="SAM" id="SignalP"/>
    </source>
</evidence>
<sequence>MKKMRYFLLAVLMVASLILVSCSNEYANLEEYQFNKSSDPKLVYADENKVIINDGEDMVVESRGNFYRLPIKLNLGIESFILTSPSGKNALIGTIDKDGSNNIAIVNFFKGSKLTLDQGVIRYVISNFYSMLPNDYYFAYTNKGSETIKLVDLDALKIREVKVNVPVNDAIGVKRNTGYQIYFESSGKIYKKLEQEEPKLVTNGYLLSVDENSNVYFYRNINIKTTKIYKVDKNGREKEIALIDKPNELIKRGSEAVIFITAATDKQFLENNIEFINLITGKRTTLSGNLNDVVPLLYDRGNIAIVFYRDGRAQIVDTRTGKIELIENFDKYVLSDLKMTLGLNVYKNYPIKFNKIVQLRKENDSIRLLLVDSHNKILKILAQQQLKD</sequence>
<proteinExistence type="predicted"/>
<accession>A0A4R2K1N4</accession>
<dbReference type="PROSITE" id="PS51257">
    <property type="entry name" value="PROKAR_LIPOPROTEIN"/>
    <property type="match status" value="1"/>
</dbReference>
<dbReference type="SUPFAM" id="SSF69322">
    <property type="entry name" value="Tricorn protease domain 2"/>
    <property type="match status" value="1"/>
</dbReference>
<feature type="chain" id="PRO_5020657627" description="Lipoprotein" evidence="1">
    <location>
        <begin position="28"/>
        <end position="388"/>
    </location>
</feature>
<dbReference type="AlphaFoldDB" id="A0A4R2K1N4"/>